<dbReference type="GO" id="GO:0051959">
    <property type="term" value="F:dynein light intermediate chain binding"/>
    <property type="evidence" value="ECO:0007669"/>
    <property type="project" value="TreeGrafter"/>
</dbReference>
<evidence type="ECO:0000256" key="4">
    <source>
        <dbReference type="SAM" id="Coils"/>
    </source>
</evidence>
<feature type="domain" description="Hook C-terminal" evidence="6">
    <location>
        <begin position="217"/>
        <end position="443"/>
    </location>
</feature>
<comment type="caution">
    <text evidence="8">The sequence shown here is derived from an EMBL/GenBank/DDBJ whole genome shotgun (WGS) entry which is preliminary data.</text>
</comment>
<keyword evidence="3 4" id="KW-0175">Coiled coil</keyword>
<proteinExistence type="predicted"/>
<dbReference type="EMBL" id="JAPDMQ010000217">
    <property type="protein sequence ID" value="KAK0530354.1"/>
    <property type="molecule type" value="Genomic_DNA"/>
</dbReference>
<dbReference type="AlphaFoldDB" id="A0AAN6JJQ0"/>
<sequence length="857" mass="96370">MADDASEFDAEARTFLSWVQACGRHGGLFTHEPEQPEDLCDGQALFQILADIDDNYFRNPSSATEPTANWVLKLGTLKRLYKLVVQYLNDELQEDVSTLPQPDLNAIARDANAQELCKLLRLVIAIPAKVRAQEQIEILQTLDKDDMRSVAQLMQEAVEDVSASTRRANAGDGPNGSRADGDAGNISVEQTAEVRELKEKVKNGEEEKKKIELAYVQVLEEQRQLQSNFEDLQSEKAELEADLARAKQEVQDSQNNQTEALLRQEVERLKADLRTSEDNLAEAEDQVDKLQKSSSQMTRKVEELQKKAEEAGRLKDQVDELKHSAEKVTRLESVVDKYKKKIEETADVRRQVKQLEEENSTLVNRNTALEDEYKRVSAFKPLMDSYKSQIHDLEAKGSNLQRDLNSAKYETDQLREKLMAAEEVRDREKEERELLEQRLEELELRAGAGGRSKVRSSTGPAEKGEGEGTSGDLGGNPSTDDISRSFNADDLGDELEDALAGTSVTDLRIRVHKLTRELEAAKANKADVSRILVLENLLDDSQRMKGRYEADYLREHQAKLILQSELDAIRNGKSSLGDGPEAALALRKRLNETVDELDGVRKQLQELEIRHEEINKELTVAKSDLTLVNKDQVDILRTLRASVEVEKQDLDQTVARLREELKTAEDRNTMFMQQVNSLLMEKVDLQTEGITQREEALRRERNLGELRSSLAGKSLPKEAEDFIAQLQINQQATDKQLKSVQDKFNKAKAFIKQQDRIIKDKERAGSGGLSEEQLAKAKQLGDEDNKRLRLELRLIGSAYHELGLRLSQEIRAGARSASSSRREGGLGGGTGMGLMTPASWLLAQRRVVAPGLSYGRR</sequence>
<accession>A0AAN6JJQ0</accession>
<keyword evidence="9" id="KW-1185">Reference proteome</keyword>
<dbReference type="SUPFAM" id="SSF116907">
    <property type="entry name" value="Hook domain"/>
    <property type="match status" value="1"/>
</dbReference>
<dbReference type="CDD" id="cd22211">
    <property type="entry name" value="HkD_SF"/>
    <property type="match status" value="1"/>
</dbReference>
<evidence type="ECO:0000259" key="6">
    <source>
        <dbReference type="Pfam" id="PF05622"/>
    </source>
</evidence>
<dbReference type="Pfam" id="PF19047">
    <property type="entry name" value="HOOK_N"/>
    <property type="match status" value="1"/>
</dbReference>
<protein>
    <recommendedName>
        <fullName evidence="10">HOOK N-terminal domain-containing protein</fullName>
    </recommendedName>
</protein>
<dbReference type="Pfam" id="PF05622">
    <property type="entry name" value="HOOK"/>
    <property type="match status" value="1"/>
</dbReference>
<feature type="region of interest" description="Disordered" evidence="5">
    <location>
        <begin position="446"/>
        <end position="488"/>
    </location>
</feature>
<dbReference type="GO" id="GO:0008017">
    <property type="term" value="F:microtubule binding"/>
    <property type="evidence" value="ECO:0007669"/>
    <property type="project" value="InterPro"/>
</dbReference>
<feature type="compositionally biased region" description="Polar residues" evidence="5">
    <location>
        <begin position="476"/>
        <end position="486"/>
    </location>
</feature>
<evidence type="ECO:0000313" key="9">
    <source>
        <dbReference type="Proteomes" id="UP001176521"/>
    </source>
</evidence>
<dbReference type="Gene3D" id="1.10.287.1490">
    <property type="match status" value="1"/>
</dbReference>
<dbReference type="InterPro" id="IPR008636">
    <property type="entry name" value="Hook_C"/>
</dbReference>
<reference evidence="8" key="1">
    <citation type="journal article" date="2023" name="PhytoFront">
        <title>Draft Genome Resources of Seven Strains of Tilletia horrida, Causal Agent of Kernel Smut of Rice.</title>
        <authorList>
            <person name="Khanal S."/>
            <person name="Antony Babu S."/>
            <person name="Zhou X.G."/>
        </authorList>
    </citation>
    <scope>NUCLEOTIDE SEQUENCE</scope>
    <source>
        <strain evidence="8">TX3</strain>
    </source>
</reference>
<comment type="subcellular location">
    <subcellularLocation>
        <location evidence="1">Cytoplasm</location>
    </subcellularLocation>
</comment>
<feature type="domain" description="HOOK N-terminal" evidence="7">
    <location>
        <begin position="34"/>
        <end position="156"/>
    </location>
</feature>
<evidence type="ECO:0000256" key="5">
    <source>
        <dbReference type="SAM" id="MobiDB-lite"/>
    </source>
</evidence>
<name>A0AAN6JJQ0_9BASI</name>
<feature type="coiled-coil region" evidence="4">
    <location>
        <begin position="504"/>
        <end position="531"/>
    </location>
</feature>
<dbReference type="Proteomes" id="UP001176521">
    <property type="component" value="Unassembled WGS sequence"/>
</dbReference>
<dbReference type="GO" id="GO:0005815">
    <property type="term" value="C:microtubule organizing center"/>
    <property type="evidence" value="ECO:0007669"/>
    <property type="project" value="TreeGrafter"/>
</dbReference>
<feature type="coiled-coil region" evidence="4">
    <location>
        <begin position="587"/>
        <end position="674"/>
    </location>
</feature>
<dbReference type="PANTHER" id="PTHR18947:SF28">
    <property type="entry name" value="GIRDIN, ISOFORM A"/>
    <property type="match status" value="1"/>
</dbReference>
<evidence type="ECO:0000256" key="1">
    <source>
        <dbReference type="ARBA" id="ARBA00004496"/>
    </source>
</evidence>
<evidence type="ECO:0000256" key="3">
    <source>
        <dbReference type="ARBA" id="ARBA00023054"/>
    </source>
</evidence>
<keyword evidence="2" id="KW-0963">Cytoplasm</keyword>
<feature type="region of interest" description="Disordered" evidence="5">
    <location>
        <begin position="274"/>
        <end position="299"/>
    </location>
</feature>
<dbReference type="GO" id="GO:0030705">
    <property type="term" value="P:cytoskeleton-dependent intracellular transport"/>
    <property type="evidence" value="ECO:0007669"/>
    <property type="project" value="InterPro"/>
</dbReference>
<evidence type="ECO:0000313" key="8">
    <source>
        <dbReference type="EMBL" id="KAK0530354.1"/>
    </source>
</evidence>
<dbReference type="InterPro" id="IPR043936">
    <property type="entry name" value="HOOK_N"/>
</dbReference>
<evidence type="ECO:0000256" key="2">
    <source>
        <dbReference type="ARBA" id="ARBA00022490"/>
    </source>
</evidence>
<organism evidence="8 9">
    <name type="scientific">Tilletia horrida</name>
    <dbReference type="NCBI Taxonomy" id="155126"/>
    <lineage>
        <taxon>Eukaryota</taxon>
        <taxon>Fungi</taxon>
        <taxon>Dikarya</taxon>
        <taxon>Basidiomycota</taxon>
        <taxon>Ustilaginomycotina</taxon>
        <taxon>Exobasidiomycetes</taxon>
        <taxon>Tilletiales</taxon>
        <taxon>Tilletiaceae</taxon>
        <taxon>Tilletia</taxon>
    </lineage>
</organism>
<dbReference type="PANTHER" id="PTHR18947">
    <property type="entry name" value="HOOK PROTEINS"/>
    <property type="match status" value="1"/>
</dbReference>
<evidence type="ECO:0000259" key="7">
    <source>
        <dbReference type="Pfam" id="PF19047"/>
    </source>
</evidence>
<evidence type="ECO:0008006" key="10">
    <source>
        <dbReference type="Google" id="ProtNLM"/>
    </source>
</evidence>
<dbReference type="GO" id="GO:0031122">
    <property type="term" value="P:cytoplasmic microtubule organization"/>
    <property type="evidence" value="ECO:0007669"/>
    <property type="project" value="InterPro"/>
</dbReference>
<gene>
    <name evidence="8" type="ORF">OC842_003955</name>
</gene>
<dbReference type="Gene3D" id="1.10.418.10">
    <property type="entry name" value="Calponin-like domain"/>
    <property type="match status" value="1"/>
</dbReference>
<dbReference type="GO" id="GO:0005737">
    <property type="term" value="C:cytoplasm"/>
    <property type="evidence" value="ECO:0007669"/>
    <property type="project" value="UniProtKB-SubCell"/>
</dbReference>
<feature type="region of interest" description="Disordered" evidence="5">
    <location>
        <begin position="161"/>
        <end position="185"/>
    </location>
</feature>
<dbReference type="InterPro" id="IPR036872">
    <property type="entry name" value="CH_dom_sf"/>
</dbReference>